<accession>A0A0H3JA55</accession>
<dbReference type="SUPFAM" id="SSF53807">
    <property type="entry name" value="Helical backbone' metal receptor"/>
    <property type="match status" value="1"/>
</dbReference>
<protein>
    <submittedName>
        <fullName evidence="3">Oxidoreductase/nitrogenase component 1</fullName>
    </submittedName>
</protein>
<evidence type="ECO:0000313" key="2">
    <source>
        <dbReference type="EMBL" id="AJA52253.1"/>
    </source>
</evidence>
<dbReference type="Gene3D" id="3.40.50.1980">
    <property type="entry name" value="Nitrogenase molybdenum iron protein domain"/>
    <property type="match status" value="3"/>
</dbReference>
<dbReference type="KEGG" id="cpae:CPAST_c21950"/>
<gene>
    <name evidence="2" type="ORF">CLPA_c21950</name>
    <name evidence="3" type="ORF">CP6013_00984</name>
</gene>
<dbReference type="EMBL" id="JPGY02000001">
    <property type="protein sequence ID" value="KRU11737.1"/>
    <property type="molecule type" value="Genomic_DNA"/>
</dbReference>
<reference evidence="2 5" key="1">
    <citation type="journal article" date="2015" name="Genome Announc.">
        <title>Complete Genome Sequence of the Nitrogen-Fixing and Solvent-Producing Clostridium pasteurianum DSM 525.</title>
        <authorList>
            <person name="Poehlein A."/>
            <person name="Grosse-Honebrink A."/>
            <person name="Zhang Y."/>
            <person name="Minton N.P."/>
            <person name="Daniel R."/>
        </authorList>
    </citation>
    <scope>NUCLEOTIDE SEQUENCE [LARGE SCALE GENOMIC DNA]</scope>
    <source>
        <strain evidence="2">DSM 525</strain>
        <strain evidence="5">DSM 525 / ATCC 6013</strain>
    </source>
</reference>
<dbReference type="Pfam" id="PF00148">
    <property type="entry name" value="Oxidored_nitro"/>
    <property type="match status" value="1"/>
</dbReference>
<sequence>MSEIILQEPRHFCALGAQQTVIAIERAIPIVHAGPGCSAKLTTAMASSGGNQGSGYAGGDSIPCSNLIEKDVVFGGEKKLRKLIEGTLKVMDGDFFVVLTGCISDIVGDDVGSIVKEFAERGVPIVYAETGGFKGDAYKGHELVLEAIINQYLKPSEEKIKGLVNVFASIPTHDPFWEGDLNEIKELLKSIGFQANILFGHNSGGINAINNIPKAEFNLVVSPWIGLKSAKLLEKKFGTKYLHYPVLPVGGVETSKFLRTVADFAGVDKELVDKIIEEKEEEFYHYLVRSGELLVASRYEVPKKFFIIDDSSYTLGFTKFLVNDLGLLPGHQFITEDVPDQFKDNIIEYFKDFDRGITSDVTFSQDGGVINEKLSKYEINTYPLILGSSWDVDIANEINGLHLSVGLPITDRLILNHTYVGYRGGLNLIEDIYTKLLSLQI</sequence>
<dbReference type="PANTHER" id="PTHR33712">
    <property type="entry name" value="LIGHT-INDEPENDENT PROTOCHLOROPHYLLIDE REDUCTASE SUBUNIT B"/>
    <property type="match status" value="1"/>
</dbReference>
<evidence type="ECO:0000313" key="3">
    <source>
        <dbReference type="EMBL" id="KRU11737.1"/>
    </source>
</evidence>
<dbReference type="PATRIC" id="fig|1262449.3.peg.799"/>
<evidence type="ECO:0000313" key="4">
    <source>
        <dbReference type="Proteomes" id="UP000028042"/>
    </source>
</evidence>
<dbReference type="KEGG" id="cpat:CLPA_c21950"/>
<keyword evidence="5" id="KW-1185">Reference proteome</keyword>
<dbReference type="eggNOG" id="COG2710">
    <property type="taxonomic scope" value="Bacteria"/>
</dbReference>
<dbReference type="GO" id="GO:0016491">
    <property type="term" value="F:oxidoreductase activity"/>
    <property type="evidence" value="ECO:0007669"/>
    <property type="project" value="InterPro"/>
</dbReference>
<organism evidence="2 5">
    <name type="scientific">Clostridium pasteurianum DSM 525 = ATCC 6013</name>
    <dbReference type="NCBI Taxonomy" id="1262449"/>
    <lineage>
        <taxon>Bacteria</taxon>
        <taxon>Bacillati</taxon>
        <taxon>Bacillota</taxon>
        <taxon>Clostridia</taxon>
        <taxon>Eubacteriales</taxon>
        <taxon>Clostridiaceae</taxon>
        <taxon>Clostridium</taxon>
    </lineage>
</organism>
<evidence type="ECO:0000313" key="5">
    <source>
        <dbReference type="Proteomes" id="UP000030905"/>
    </source>
</evidence>
<dbReference type="InterPro" id="IPR050152">
    <property type="entry name" value="ChlB/BchB/BchZ"/>
</dbReference>
<dbReference type="InterPro" id="IPR000510">
    <property type="entry name" value="Nase/OxRdtase_comp1"/>
</dbReference>
<reference evidence="3" key="2">
    <citation type="submission" date="2015-10" db="EMBL/GenBank/DDBJ databases">
        <title>Improved Draft Genome Sequence of Clostridium pasteurianum Strain ATCC 6013 (DSM 525) Using a Hybrid Next-Generation Sequencing Approach.</title>
        <authorList>
            <person name="Pyne M.E."/>
            <person name="Utturkar S.M."/>
            <person name="Brown S.D."/>
            <person name="Moo-Young M."/>
            <person name="Chung D.A."/>
            <person name="Chou P.C."/>
        </authorList>
    </citation>
    <scope>NUCLEOTIDE SEQUENCE</scope>
    <source>
        <strain evidence="3">ATCC 6013</strain>
    </source>
</reference>
<dbReference type="AlphaFoldDB" id="A0A0H3JA55"/>
<dbReference type="PANTHER" id="PTHR33712:SF7">
    <property type="entry name" value="LIGHT-INDEPENDENT PROTOCHLOROPHYLLIDE REDUCTASE SUBUNIT B"/>
    <property type="match status" value="1"/>
</dbReference>
<feature type="domain" description="Nitrogenase/oxidoreductase component 1" evidence="1">
    <location>
        <begin position="14"/>
        <end position="436"/>
    </location>
</feature>
<proteinExistence type="predicted"/>
<dbReference type="RefSeq" id="WP_003441838.1">
    <property type="nucleotide sequence ID" value="NZ_ANZB01000002.1"/>
</dbReference>
<dbReference type="GeneID" id="93074341"/>
<evidence type="ECO:0000259" key="1">
    <source>
        <dbReference type="Pfam" id="PF00148"/>
    </source>
</evidence>
<name>A0A0H3JA55_CLOPA</name>
<dbReference type="Proteomes" id="UP000030905">
    <property type="component" value="Chromosome"/>
</dbReference>
<reference evidence="3 4" key="3">
    <citation type="journal article" name="Genome Announc.">
        <title>Improved Draft Genome Sequence of Clostridium pasteurianum Strain ATCC 6013 (DSM 525) Using a Hybrid Next-Generation Sequencing Approach.</title>
        <authorList>
            <person name="Pyne M.E."/>
            <person name="Utturkar S."/>
            <person name="Brown S.D."/>
            <person name="Moo-Young M."/>
            <person name="Chung D.A."/>
            <person name="Chou C.P."/>
        </authorList>
    </citation>
    <scope>NUCLEOTIDE SEQUENCE [LARGE SCALE GENOMIC DNA]</scope>
    <source>
        <strain evidence="3 4">ATCC 6013</strain>
    </source>
</reference>
<dbReference type="EMBL" id="CP009268">
    <property type="protein sequence ID" value="AJA52253.1"/>
    <property type="molecule type" value="Genomic_DNA"/>
</dbReference>
<dbReference type="Proteomes" id="UP000028042">
    <property type="component" value="Unassembled WGS sequence"/>
</dbReference>